<dbReference type="EMBL" id="VKAC01000010">
    <property type="protein sequence ID" value="TXR55081.1"/>
    <property type="molecule type" value="Genomic_DNA"/>
</dbReference>
<sequence length="175" mass="18197">MDLAVTALRVAASLAAVLGIMWLLYRTMRRRGAGAGLDAGRFAVVGRQSLGRSSGVTVLRVGDEALVLGVTEQSVQLLARTPLSAVLEPEPVRPAVTVPAPREVGEDGDGDAVAAALAGEPRGWGRRKVLSSTTGSTSPTSPTSQRSSSPLAGTALSPATWTQALDVIRERTTRR</sequence>
<feature type="compositionally biased region" description="Low complexity" evidence="6">
    <location>
        <begin position="131"/>
        <end position="150"/>
    </location>
</feature>
<keyword evidence="8" id="KW-0969">Cilium</keyword>
<keyword evidence="3 7" id="KW-0812">Transmembrane</keyword>
<accession>A0A5C8ZD50</accession>
<feature type="transmembrane region" description="Helical" evidence="7">
    <location>
        <begin position="6"/>
        <end position="25"/>
    </location>
</feature>
<keyword evidence="8" id="KW-0966">Cell projection</keyword>
<evidence type="ECO:0000256" key="5">
    <source>
        <dbReference type="ARBA" id="ARBA00023136"/>
    </source>
</evidence>
<evidence type="ECO:0000256" key="1">
    <source>
        <dbReference type="ARBA" id="ARBA00004236"/>
    </source>
</evidence>
<gene>
    <name evidence="8" type="ORF">FMM08_16460</name>
</gene>
<evidence type="ECO:0000256" key="4">
    <source>
        <dbReference type="ARBA" id="ARBA00022989"/>
    </source>
</evidence>
<evidence type="ECO:0000313" key="9">
    <source>
        <dbReference type="Proteomes" id="UP000321234"/>
    </source>
</evidence>
<evidence type="ECO:0000256" key="2">
    <source>
        <dbReference type="ARBA" id="ARBA00022475"/>
    </source>
</evidence>
<dbReference type="InterPro" id="IPR022781">
    <property type="entry name" value="Flagellar_biosynth_FliO"/>
</dbReference>
<dbReference type="AlphaFoldDB" id="A0A5C8ZD50"/>
<feature type="region of interest" description="Disordered" evidence="6">
    <location>
        <begin position="124"/>
        <end position="175"/>
    </location>
</feature>
<evidence type="ECO:0000256" key="3">
    <source>
        <dbReference type="ARBA" id="ARBA00022692"/>
    </source>
</evidence>
<keyword evidence="5 7" id="KW-0472">Membrane</keyword>
<evidence type="ECO:0000256" key="7">
    <source>
        <dbReference type="SAM" id="Phobius"/>
    </source>
</evidence>
<comment type="caution">
    <text evidence="8">The sequence shown here is derived from an EMBL/GenBank/DDBJ whole genome shotgun (WGS) entry which is preliminary data.</text>
</comment>
<protein>
    <submittedName>
        <fullName evidence="8">Flagellar biosynthetic protein FliO</fullName>
    </submittedName>
</protein>
<proteinExistence type="predicted"/>
<keyword evidence="2" id="KW-1003">Cell membrane</keyword>
<organism evidence="8 9">
    <name type="scientific">Quadrisphaera setariae</name>
    <dbReference type="NCBI Taxonomy" id="2593304"/>
    <lineage>
        <taxon>Bacteria</taxon>
        <taxon>Bacillati</taxon>
        <taxon>Actinomycetota</taxon>
        <taxon>Actinomycetes</taxon>
        <taxon>Kineosporiales</taxon>
        <taxon>Kineosporiaceae</taxon>
        <taxon>Quadrisphaera</taxon>
    </lineage>
</organism>
<keyword evidence="9" id="KW-1185">Reference proteome</keyword>
<dbReference type="GO" id="GO:0044781">
    <property type="term" value="P:bacterial-type flagellum organization"/>
    <property type="evidence" value="ECO:0007669"/>
    <property type="project" value="InterPro"/>
</dbReference>
<name>A0A5C8ZD50_9ACTN</name>
<dbReference type="OrthoDB" id="5191841at2"/>
<dbReference type="Proteomes" id="UP000321234">
    <property type="component" value="Unassembled WGS sequence"/>
</dbReference>
<keyword evidence="4 7" id="KW-1133">Transmembrane helix</keyword>
<comment type="subcellular location">
    <subcellularLocation>
        <location evidence="1">Cell membrane</location>
    </subcellularLocation>
</comment>
<keyword evidence="8" id="KW-0282">Flagellum</keyword>
<evidence type="ECO:0000256" key="6">
    <source>
        <dbReference type="SAM" id="MobiDB-lite"/>
    </source>
</evidence>
<evidence type="ECO:0000313" key="8">
    <source>
        <dbReference type="EMBL" id="TXR55081.1"/>
    </source>
</evidence>
<reference evidence="8 9" key="1">
    <citation type="submission" date="2019-07" db="EMBL/GenBank/DDBJ databases">
        <title>Quadrisphaera sp. strain DD2A genome sequencing and assembly.</title>
        <authorList>
            <person name="Kim I."/>
        </authorList>
    </citation>
    <scope>NUCLEOTIDE SEQUENCE [LARGE SCALE GENOMIC DNA]</scope>
    <source>
        <strain evidence="8 9">DD2A</strain>
    </source>
</reference>
<dbReference type="GO" id="GO:0016020">
    <property type="term" value="C:membrane"/>
    <property type="evidence" value="ECO:0007669"/>
    <property type="project" value="InterPro"/>
</dbReference>
<dbReference type="RefSeq" id="WP_147927471.1">
    <property type="nucleotide sequence ID" value="NZ_VKAC01000010.1"/>
</dbReference>
<dbReference type="Pfam" id="PF04347">
    <property type="entry name" value="FliO"/>
    <property type="match status" value="1"/>
</dbReference>